<accession>E9S7L1</accession>
<proteinExistence type="predicted"/>
<dbReference type="InterPro" id="IPR045739">
    <property type="entry name" value="ACT_dom_pair"/>
</dbReference>
<evidence type="ECO:0000259" key="1">
    <source>
        <dbReference type="PROSITE" id="PS51671"/>
    </source>
</evidence>
<dbReference type="STRING" id="246199.CUS_4936"/>
<dbReference type="Gene3D" id="3.30.2130.10">
    <property type="entry name" value="VC0802-like"/>
    <property type="match status" value="1"/>
</dbReference>
<name>E9S7L1_RUMAL</name>
<dbReference type="InterPro" id="IPR002912">
    <property type="entry name" value="ACT_dom"/>
</dbReference>
<dbReference type="EMBL" id="ADKM02000012">
    <property type="protein sequence ID" value="EGC04734.1"/>
    <property type="molecule type" value="Genomic_DNA"/>
</dbReference>
<organism evidence="2 3">
    <name type="scientific">Ruminococcus albus 8</name>
    <dbReference type="NCBI Taxonomy" id="246199"/>
    <lineage>
        <taxon>Bacteria</taxon>
        <taxon>Bacillati</taxon>
        <taxon>Bacillota</taxon>
        <taxon>Clostridia</taxon>
        <taxon>Eubacteriales</taxon>
        <taxon>Oscillospiraceae</taxon>
        <taxon>Ruminococcus</taxon>
    </lineage>
</organism>
<sequence length="150" mass="16244">MKEGKNMTIKQISIFVENKPGRLSDVTAALKNGGINIRAITTADSSDFGILRLIVDDTDKAIECLKTADYLVKVTNVIAVTADDKPGGMASIMKTLYKANISVEYMYSAFLNPSEVTACLILRVDSNENAIEALTDAGYKLLSADELAKF</sequence>
<protein>
    <submittedName>
        <fullName evidence="2">ACT domain protein</fullName>
    </submittedName>
</protein>
<gene>
    <name evidence="2" type="ORF">CUS_4936</name>
</gene>
<feature type="domain" description="ACT" evidence="1">
    <location>
        <begin position="11"/>
        <end position="85"/>
    </location>
</feature>
<dbReference type="Proteomes" id="UP000004259">
    <property type="component" value="Unassembled WGS sequence"/>
</dbReference>
<dbReference type="eggNOG" id="COG4747">
    <property type="taxonomic scope" value="Bacteria"/>
</dbReference>
<dbReference type="RefSeq" id="WP_002846906.1">
    <property type="nucleotide sequence ID" value="NZ_ADKM02000012.1"/>
</dbReference>
<dbReference type="PANTHER" id="PTHR40099:SF1">
    <property type="entry name" value="ACETOLACTATE SYNTHASE, SMALL SUBUNIT"/>
    <property type="match status" value="1"/>
</dbReference>
<comment type="caution">
    <text evidence="2">The sequence shown here is derived from an EMBL/GenBank/DDBJ whole genome shotgun (WGS) entry which is preliminary data.</text>
</comment>
<keyword evidence="3" id="KW-1185">Reference proteome</keyword>
<dbReference type="SUPFAM" id="SSF55021">
    <property type="entry name" value="ACT-like"/>
    <property type="match status" value="2"/>
</dbReference>
<dbReference type="InterPro" id="IPR045865">
    <property type="entry name" value="ACT-like_dom_sf"/>
</dbReference>
<evidence type="ECO:0000313" key="2">
    <source>
        <dbReference type="EMBL" id="EGC04734.1"/>
    </source>
</evidence>
<evidence type="ECO:0000313" key="3">
    <source>
        <dbReference type="Proteomes" id="UP000004259"/>
    </source>
</evidence>
<dbReference type="PANTHER" id="PTHR40099">
    <property type="entry name" value="ACETOLACTATE SYNTHASE, SMALL SUBUNIT"/>
    <property type="match status" value="1"/>
</dbReference>
<dbReference type="AlphaFoldDB" id="E9S7L1"/>
<reference evidence="2 3" key="1">
    <citation type="submission" date="2011-02" db="EMBL/GenBank/DDBJ databases">
        <authorList>
            <person name="Nelson K.E."/>
            <person name="Sutton G."/>
            <person name="Torralba M."/>
            <person name="Durkin S."/>
            <person name="Harkins D."/>
            <person name="Montgomery R."/>
            <person name="Ziemer C."/>
            <person name="Klaassens E."/>
            <person name="Ocuiv P."/>
            <person name="Morrison M."/>
        </authorList>
    </citation>
    <scope>NUCLEOTIDE SEQUENCE [LARGE SCALE GENOMIC DNA]</scope>
    <source>
        <strain evidence="2 3">8</strain>
    </source>
</reference>
<dbReference type="CDD" id="cd04882">
    <property type="entry name" value="ACT_Bt0572_2"/>
    <property type="match status" value="1"/>
</dbReference>
<dbReference type="CDD" id="cd04908">
    <property type="entry name" value="ACT_Bt0572_1"/>
    <property type="match status" value="1"/>
</dbReference>
<dbReference type="Pfam" id="PF19571">
    <property type="entry name" value="ACT_8"/>
    <property type="match status" value="1"/>
</dbReference>
<dbReference type="PROSITE" id="PS51671">
    <property type="entry name" value="ACT"/>
    <property type="match status" value="1"/>
</dbReference>